<keyword evidence="2" id="KW-0812">Transmembrane</keyword>
<feature type="region of interest" description="Disordered" evidence="1">
    <location>
        <begin position="118"/>
        <end position="153"/>
    </location>
</feature>
<dbReference type="OrthoDB" id="1727102at2759"/>
<keyword evidence="4" id="KW-1185">Reference proteome</keyword>
<dbReference type="PANTHER" id="PTHR34947:SF2">
    <property type="entry name" value="TRANSMEMBRANE PROTEIN"/>
    <property type="match status" value="1"/>
</dbReference>
<evidence type="ECO:0000256" key="2">
    <source>
        <dbReference type="SAM" id="Phobius"/>
    </source>
</evidence>
<proteinExistence type="predicted"/>
<dbReference type="PANTHER" id="PTHR34947">
    <property type="entry name" value="TRANSMEMBRANE PROTEIN"/>
    <property type="match status" value="1"/>
</dbReference>
<evidence type="ECO:0000313" key="4">
    <source>
        <dbReference type="Proteomes" id="UP000250235"/>
    </source>
</evidence>
<feature type="transmembrane region" description="Helical" evidence="2">
    <location>
        <begin position="59"/>
        <end position="78"/>
    </location>
</feature>
<keyword evidence="2" id="KW-1133">Transmembrane helix</keyword>
<organism evidence="3 4">
    <name type="scientific">Dorcoceras hygrometricum</name>
    <dbReference type="NCBI Taxonomy" id="472368"/>
    <lineage>
        <taxon>Eukaryota</taxon>
        <taxon>Viridiplantae</taxon>
        <taxon>Streptophyta</taxon>
        <taxon>Embryophyta</taxon>
        <taxon>Tracheophyta</taxon>
        <taxon>Spermatophyta</taxon>
        <taxon>Magnoliopsida</taxon>
        <taxon>eudicotyledons</taxon>
        <taxon>Gunneridae</taxon>
        <taxon>Pentapetalae</taxon>
        <taxon>asterids</taxon>
        <taxon>lamiids</taxon>
        <taxon>Lamiales</taxon>
        <taxon>Gesneriaceae</taxon>
        <taxon>Didymocarpoideae</taxon>
        <taxon>Trichosporeae</taxon>
        <taxon>Loxocarpinae</taxon>
        <taxon>Dorcoceras</taxon>
    </lineage>
</organism>
<gene>
    <name evidence="3" type="ORF">F511_03580</name>
</gene>
<dbReference type="AlphaFoldDB" id="A0A2Z7D4H5"/>
<sequence length="180" mass="20496">MNSGKFKFLKKFTQILLSVSLFSFLFSQSSLVPVFLHHFHRFAPNLSIKFFTFESERNYIFLLFNGILVLIIQSSGLVRKSPAKIPVDLAHIIQQKKEEEPKFHEIAEVKETQIHEDEGSKNGTGFVAEKKDFTGPDQTEECGEEGGGGGRQEIEVLSADELNKKCEEFIKKVKQEIKKT</sequence>
<keyword evidence="2" id="KW-0472">Membrane</keyword>
<protein>
    <submittedName>
        <fullName evidence="3">Uncharacterized protein</fullName>
    </submittedName>
</protein>
<name>A0A2Z7D4H5_9LAMI</name>
<dbReference type="Proteomes" id="UP000250235">
    <property type="component" value="Unassembled WGS sequence"/>
</dbReference>
<dbReference type="EMBL" id="KQ989535">
    <property type="protein sequence ID" value="KZV54325.1"/>
    <property type="molecule type" value="Genomic_DNA"/>
</dbReference>
<reference evidence="3 4" key="1">
    <citation type="journal article" date="2015" name="Proc. Natl. Acad. Sci. U.S.A.">
        <title>The resurrection genome of Boea hygrometrica: A blueprint for survival of dehydration.</title>
        <authorList>
            <person name="Xiao L."/>
            <person name="Yang G."/>
            <person name="Zhang L."/>
            <person name="Yang X."/>
            <person name="Zhao S."/>
            <person name="Ji Z."/>
            <person name="Zhou Q."/>
            <person name="Hu M."/>
            <person name="Wang Y."/>
            <person name="Chen M."/>
            <person name="Xu Y."/>
            <person name="Jin H."/>
            <person name="Xiao X."/>
            <person name="Hu G."/>
            <person name="Bao F."/>
            <person name="Hu Y."/>
            <person name="Wan P."/>
            <person name="Li L."/>
            <person name="Deng X."/>
            <person name="Kuang T."/>
            <person name="Xiang C."/>
            <person name="Zhu J.K."/>
            <person name="Oliver M.J."/>
            <person name="He Y."/>
        </authorList>
    </citation>
    <scope>NUCLEOTIDE SEQUENCE [LARGE SCALE GENOMIC DNA]</scope>
    <source>
        <strain evidence="4">cv. XS01</strain>
    </source>
</reference>
<accession>A0A2Z7D4H5</accession>
<evidence type="ECO:0000256" key="1">
    <source>
        <dbReference type="SAM" id="MobiDB-lite"/>
    </source>
</evidence>
<evidence type="ECO:0000313" key="3">
    <source>
        <dbReference type="EMBL" id="KZV54325.1"/>
    </source>
</evidence>